<dbReference type="PANTHER" id="PTHR40074:SF2">
    <property type="entry name" value="O-ACETYLTRANSFERASE WECH"/>
    <property type="match status" value="1"/>
</dbReference>
<keyword evidence="3" id="KW-1003">Cell membrane</keyword>
<dbReference type="PANTHER" id="PTHR40074">
    <property type="entry name" value="O-ACETYLTRANSFERASE WECH"/>
    <property type="match status" value="1"/>
</dbReference>
<feature type="transmembrane region" description="Helical" evidence="7">
    <location>
        <begin position="51"/>
        <end position="73"/>
    </location>
</feature>
<name>A0A6I4IAR1_9SPHI</name>
<dbReference type="Pfam" id="PF01757">
    <property type="entry name" value="Acyl_transf_3"/>
    <property type="match status" value="1"/>
</dbReference>
<dbReference type="OrthoDB" id="9810469at2"/>
<dbReference type="RefSeq" id="WP_157540384.1">
    <property type="nucleotide sequence ID" value="NZ_WQLA01000002.1"/>
</dbReference>
<keyword evidence="9" id="KW-0808">Transferase</keyword>
<dbReference type="GO" id="GO:0009246">
    <property type="term" value="P:enterobacterial common antigen biosynthetic process"/>
    <property type="evidence" value="ECO:0007669"/>
    <property type="project" value="TreeGrafter"/>
</dbReference>
<evidence type="ECO:0000256" key="4">
    <source>
        <dbReference type="ARBA" id="ARBA00022692"/>
    </source>
</evidence>
<accession>A0A6I4IAR1</accession>
<comment type="subcellular location">
    <subcellularLocation>
        <location evidence="1">Cell membrane</location>
        <topology evidence="1">Multi-pass membrane protein</topology>
    </subcellularLocation>
</comment>
<evidence type="ECO:0000313" key="9">
    <source>
        <dbReference type="EMBL" id="MVN90606.1"/>
    </source>
</evidence>
<feature type="transmembrane region" description="Helical" evidence="7">
    <location>
        <begin position="89"/>
        <end position="107"/>
    </location>
</feature>
<feature type="transmembrane region" description="Helical" evidence="7">
    <location>
        <begin position="138"/>
        <end position="158"/>
    </location>
</feature>
<dbReference type="InterPro" id="IPR002656">
    <property type="entry name" value="Acyl_transf_3_dom"/>
</dbReference>
<evidence type="ECO:0000256" key="2">
    <source>
        <dbReference type="ARBA" id="ARBA00007400"/>
    </source>
</evidence>
<proteinExistence type="inferred from homology"/>
<evidence type="ECO:0000256" key="6">
    <source>
        <dbReference type="ARBA" id="ARBA00023136"/>
    </source>
</evidence>
<keyword evidence="5 7" id="KW-1133">Transmembrane helix</keyword>
<dbReference type="GO" id="GO:0005886">
    <property type="term" value="C:plasma membrane"/>
    <property type="evidence" value="ECO:0007669"/>
    <property type="project" value="UniProtKB-SubCell"/>
</dbReference>
<feature type="transmembrane region" description="Helical" evidence="7">
    <location>
        <begin position="165"/>
        <end position="186"/>
    </location>
</feature>
<gene>
    <name evidence="9" type="ORF">GO816_05660</name>
</gene>
<feature type="transmembrane region" description="Helical" evidence="7">
    <location>
        <begin position="316"/>
        <end position="341"/>
    </location>
</feature>
<feature type="transmembrane region" description="Helical" evidence="7">
    <location>
        <begin position="216"/>
        <end position="235"/>
    </location>
</feature>
<feature type="domain" description="Acyltransferase 3" evidence="8">
    <location>
        <begin position="12"/>
        <end position="335"/>
    </location>
</feature>
<feature type="transmembrane region" description="Helical" evidence="7">
    <location>
        <begin position="20"/>
        <end position="39"/>
    </location>
</feature>
<evidence type="ECO:0000313" key="10">
    <source>
        <dbReference type="Proteomes" id="UP000434850"/>
    </source>
</evidence>
<comment type="caution">
    <text evidence="9">The sequence shown here is derived from an EMBL/GenBank/DDBJ whole genome shotgun (WGS) entry which is preliminary data.</text>
</comment>
<evidence type="ECO:0000256" key="7">
    <source>
        <dbReference type="SAM" id="Phobius"/>
    </source>
</evidence>
<dbReference type="GO" id="GO:0016413">
    <property type="term" value="F:O-acetyltransferase activity"/>
    <property type="evidence" value="ECO:0007669"/>
    <property type="project" value="TreeGrafter"/>
</dbReference>
<feature type="transmembrane region" description="Helical" evidence="7">
    <location>
        <begin position="192"/>
        <end position="209"/>
    </location>
</feature>
<reference evidence="9 10" key="1">
    <citation type="submission" date="2019-12" db="EMBL/GenBank/DDBJ databases">
        <title>Mucilaginibacter sp. HME9299 genome sequencing and assembly.</title>
        <authorList>
            <person name="Kang H."/>
            <person name="Kim H."/>
            <person name="Joh K."/>
        </authorList>
    </citation>
    <scope>NUCLEOTIDE SEQUENCE [LARGE SCALE GENOMIC DNA]</scope>
    <source>
        <strain evidence="9 10">HME9299</strain>
    </source>
</reference>
<dbReference type="AlphaFoldDB" id="A0A6I4IAR1"/>
<protein>
    <submittedName>
        <fullName evidence="9">Acyltransferase family protein</fullName>
    </submittedName>
</protein>
<dbReference type="Proteomes" id="UP000434850">
    <property type="component" value="Unassembled WGS sequence"/>
</dbReference>
<keyword evidence="10" id="KW-1185">Reference proteome</keyword>
<evidence type="ECO:0000256" key="5">
    <source>
        <dbReference type="ARBA" id="ARBA00022989"/>
    </source>
</evidence>
<evidence type="ECO:0000256" key="1">
    <source>
        <dbReference type="ARBA" id="ARBA00004651"/>
    </source>
</evidence>
<keyword evidence="9" id="KW-0012">Acyltransferase</keyword>
<keyword evidence="6 7" id="KW-0472">Membrane</keyword>
<evidence type="ECO:0000259" key="8">
    <source>
        <dbReference type="Pfam" id="PF01757"/>
    </source>
</evidence>
<feature type="transmembrane region" description="Helical" evidence="7">
    <location>
        <begin position="289"/>
        <end position="310"/>
    </location>
</feature>
<comment type="similarity">
    <text evidence="2">Belongs to the acyltransferase 3 family.</text>
</comment>
<sequence>MSKFAVSERRTVWMDNLRVVATIAVIIIHVATPAVFTQFNVNNNHWWIGNVYASICRFCVPVFLMLTGALLLPQQQNLRTFLNKRFKRVLLPFIFWCFIYIAFNLALKVRDGGTSAALSNLPVWLYAQFTQAPAPHLWYIYMLIGLYLFIPVIQPWVVNASNKGILFFLAIWILTILVGQFSLVPSNSPLDLRYFSGYIGYVITGYFIAHRLSVTINVKLIAVFLFIAGVASTLLGTNKITQQAGAFSHAYYEYLTINVLCAAVGIFVLFKSLAASVNESAPSLLSKFVARYGYGIYLAHLLIISILSHFNIDYKLVTPVLGIPLTAVICMAISAGLVYIIHKLPYGKYFAG</sequence>
<feature type="transmembrane region" description="Helical" evidence="7">
    <location>
        <begin position="255"/>
        <end position="277"/>
    </location>
</feature>
<dbReference type="EMBL" id="WQLA01000002">
    <property type="protein sequence ID" value="MVN90606.1"/>
    <property type="molecule type" value="Genomic_DNA"/>
</dbReference>
<evidence type="ECO:0000256" key="3">
    <source>
        <dbReference type="ARBA" id="ARBA00022475"/>
    </source>
</evidence>
<keyword evidence="4 7" id="KW-0812">Transmembrane</keyword>
<organism evidence="9 10">
    <name type="scientific">Mucilaginibacter aquatilis</name>
    <dbReference type="NCBI Taxonomy" id="1517760"/>
    <lineage>
        <taxon>Bacteria</taxon>
        <taxon>Pseudomonadati</taxon>
        <taxon>Bacteroidota</taxon>
        <taxon>Sphingobacteriia</taxon>
        <taxon>Sphingobacteriales</taxon>
        <taxon>Sphingobacteriaceae</taxon>
        <taxon>Mucilaginibacter</taxon>
    </lineage>
</organism>